<proteinExistence type="predicted"/>
<evidence type="ECO:0000313" key="1">
    <source>
        <dbReference type="EMBL" id="JAH80603.1"/>
    </source>
</evidence>
<dbReference type="EMBL" id="GBXM01027974">
    <property type="protein sequence ID" value="JAH80603.1"/>
    <property type="molecule type" value="Transcribed_RNA"/>
</dbReference>
<organism evidence="1">
    <name type="scientific">Anguilla anguilla</name>
    <name type="common">European freshwater eel</name>
    <name type="synonym">Muraena anguilla</name>
    <dbReference type="NCBI Taxonomy" id="7936"/>
    <lineage>
        <taxon>Eukaryota</taxon>
        <taxon>Metazoa</taxon>
        <taxon>Chordata</taxon>
        <taxon>Craniata</taxon>
        <taxon>Vertebrata</taxon>
        <taxon>Euteleostomi</taxon>
        <taxon>Actinopterygii</taxon>
        <taxon>Neopterygii</taxon>
        <taxon>Teleostei</taxon>
        <taxon>Anguilliformes</taxon>
        <taxon>Anguillidae</taxon>
        <taxon>Anguilla</taxon>
    </lineage>
</organism>
<protein>
    <submittedName>
        <fullName evidence="1">Uncharacterized protein</fullName>
    </submittedName>
</protein>
<name>A0A0E9VTI8_ANGAN</name>
<accession>A0A0E9VTI8</accession>
<reference evidence="1" key="2">
    <citation type="journal article" date="2015" name="Fish Shellfish Immunol.">
        <title>Early steps in the European eel (Anguilla anguilla)-Vibrio vulnificus interaction in the gills: Role of the RtxA13 toxin.</title>
        <authorList>
            <person name="Callol A."/>
            <person name="Pajuelo D."/>
            <person name="Ebbesson L."/>
            <person name="Teles M."/>
            <person name="MacKenzie S."/>
            <person name="Amaro C."/>
        </authorList>
    </citation>
    <scope>NUCLEOTIDE SEQUENCE</scope>
</reference>
<sequence>MSNITVFAKLFSKTTWIYILKVCCFGRIPISLEI</sequence>
<dbReference type="AlphaFoldDB" id="A0A0E9VTI8"/>
<reference evidence="1" key="1">
    <citation type="submission" date="2014-11" db="EMBL/GenBank/DDBJ databases">
        <authorList>
            <person name="Amaro Gonzalez C."/>
        </authorList>
    </citation>
    <scope>NUCLEOTIDE SEQUENCE</scope>
</reference>